<dbReference type="Proteomes" id="UP000694050">
    <property type="component" value="Unassembled WGS sequence"/>
</dbReference>
<dbReference type="EMBL" id="JAELUQ010000001">
    <property type="protein sequence ID" value="KAG7422310.1"/>
    <property type="molecule type" value="Genomic_DNA"/>
</dbReference>
<accession>A0A8J5PMK8</accession>
<comment type="caution">
    <text evidence="2">The sequence shown here is derived from an EMBL/GenBank/DDBJ whole genome shotgun (WGS) entry which is preliminary data.</text>
</comment>
<gene>
    <name evidence="2" type="ORF">Forpe1208_v000574</name>
</gene>
<feature type="region of interest" description="Disordered" evidence="1">
    <location>
        <begin position="53"/>
        <end position="72"/>
    </location>
</feature>
<evidence type="ECO:0000256" key="1">
    <source>
        <dbReference type="SAM" id="MobiDB-lite"/>
    </source>
</evidence>
<evidence type="ECO:0000313" key="3">
    <source>
        <dbReference type="Proteomes" id="UP000694050"/>
    </source>
</evidence>
<reference evidence="2" key="1">
    <citation type="submission" date="2021-04" db="EMBL/GenBank/DDBJ databases">
        <title>First draft genome resource for Brassicaceae pathogens Fusarium oxysporum f. sp. raphani and Fusarium oxysporum f. sp. rapae.</title>
        <authorList>
            <person name="Asai S."/>
        </authorList>
    </citation>
    <scope>NUCLEOTIDE SEQUENCE</scope>
    <source>
        <strain evidence="2">Tf1208</strain>
    </source>
</reference>
<proteinExistence type="predicted"/>
<dbReference type="AlphaFoldDB" id="A0A8J5PMK8"/>
<evidence type="ECO:0000313" key="2">
    <source>
        <dbReference type="EMBL" id="KAG7422310.1"/>
    </source>
</evidence>
<organism evidence="2 3">
    <name type="scientific">Fusarium oxysporum f. sp. rapae</name>
    <dbReference type="NCBI Taxonomy" id="485398"/>
    <lineage>
        <taxon>Eukaryota</taxon>
        <taxon>Fungi</taxon>
        <taxon>Dikarya</taxon>
        <taxon>Ascomycota</taxon>
        <taxon>Pezizomycotina</taxon>
        <taxon>Sordariomycetes</taxon>
        <taxon>Hypocreomycetidae</taxon>
        <taxon>Hypocreales</taxon>
        <taxon>Nectriaceae</taxon>
        <taxon>Fusarium</taxon>
        <taxon>Fusarium oxysporum species complex</taxon>
    </lineage>
</organism>
<name>A0A8J5PMK8_FUSOX</name>
<sequence length="99" mass="11038">MTMRSLALGQNNQRNRVSYVAVDTRSRNWNHICISYPDYWALHRHPREQRACTYGPAKGSERRPSASALASTLTPRPANISVAKCYSATATAAATQHLH</sequence>
<protein>
    <submittedName>
        <fullName evidence="2">Uncharacterized protein</fullName>
    </submittedName>
</protein>